<dbReference type="AlphaFoldDB" id="A0A974HJF1"/>
<evidence type="ECO:0000313" key="1">
    <source>
        <dbReference type="EMBL" id="OCT80058.1"/>
    </source>
</evidence>
<sequence>MKCVICFLQTVFNPGYITQGYGFQTISYSCKKNAFINWACPRKKKSAYVYRVYVTKPLNFLFYKTSHDEKQLQFLPCVLLLQISDALPHPGAFLIKAAQRPHWKDSNLFLL</sequence>
<gene>
    <name evidence="1" type="ORF">XELAEV_18026879mg</name>
</gene>
<dbReference type="PROSITE" id="PS51257">
    <property type="entry name" value="PROKAR_LIPOPROTEIN"/>
    <property type="match status" value="1"/>
</dbReference>
<protein>
    <submittedName>
        <fullName evidence="1">Uncharacterized protein</fullName>
    </submittedName>
</protein>
<evidence type="ECO:0000313" key="2">
    <source>
        <dbReference type="Proteomes" id="UP000694892"/>
    </source>
</evidence>
<dbReference type="Proteomes" id="UP000694892">
    <property type="component" value="Chromosome 5L"/>
</dbReference>
<reference evidence="2" key="1">
    <citation type="journal article" date="2016" name="Nature">
        <title>Genome evolution in the allotetraploid frog Xenopus laevis.</title>
        <authorList>
            <person name="Session A.M."/>
            <person name="Uno Y."/>
            <person name="Kwon T."/>
            <person name="Chapman J.A."/>
            <person name="Toyoda A."/>
            <person name="Takahashi S."/>
            <person name="Fukui A."/>
            <person name="Hikosaka A."/>
            <person name="Suzuki A."/>
            <person name="Kondo M."/>
            <person name="van Heeringen S.J."/>
            <person name="Quigley I."/>
            <person name="Heinz S."/>
            <person name="Ogino H."/>
            <person name="Ochi H."/>
            <person name="Hellsten U."/>
            <person name="Lyons J.B."/>
            <person name="Simakov O."/>
            <person name="Putnam N."/>
            <person name="Stites J."/>
            <person name="Kuroki Y."/>
            <person name="Tanaka T."/>
            <person name="Michiue T."/>
            <person name="Watanabe M."/>
            <person name="Bogdanovic O."/>
            <person name="Lister R."/>
            <person name="Georgiou G."/>
            <person name="Paranjpe S.S."/>
            <person name="van Kruijsbergen I."/>
            <person name="Shu S."/>
            <person name="Carlson J."/>
            <person name="Kinoshita T."/>
            <person name="Ohta Y."/>
            <person name="Mawaribuchi S."/>
            <person name="Jenkins J."/>
            <person name="Grimwood J."/>
            <person name="Schmutz J."/>
            <person name="Mitros T."/>
            <person name="Mozaffari S.V."/>
            <person name="Suzuki Y."/>
            <person name="Haramoto Y."/>
            <person name="Yamamoto T.S."/>
            <person name="Takagi C."/>
            <person name="Heald R."/>
            <person name="Miller K."/>
            <person name="Haudenschild C."/>
            <person name="Kitzman J."/>
            <person name="Nakayama T."/>
            <person name="Izutsu Y."/>
            <person name="Robert J."/>
            <person name="Fortriede J."/>
            <person name="Burns K."/>
            <person name="Lotay V."/>
            <person name="Karimi K."/>
            <person name="Yasuoka Y."/>
            <person name="Dichmann D.S."/>
            <person name="Flajnik M.F."/>
            <person name="Houston D.W."/>
            <person name="Shendure J."/>
            <person name="DuPasquier L."/>
            <person name="Vize P.D."/>
            <person name="Zorn A.M."/>
            <person name="Ito M."/>
            <person name="Marcotte E.M."/>
            <person name="Wallingford J.B."/>
            <person name="Ito Y."/>
            <person name="Asashima M."/>
            <person name="Ueno N."/>
            <person name="Matsuda Y."/>
            <person name="Veenstra G.J."/>
            <person name="Fujiyama A."/>
            <person name="Harland R.M."/>
            <person name="Taira M."/>
            <person name="Rokhsar D.S."/>
        </authorList>
    </citation>
    <scope>NUCLEOTIDE SEQUENCE [LARGE SCALE GENOMIC DNA]</scope>
    <source>
        <strain evidence="2">J</strain>
    </source>
</reference>
<dbReference type="EMBL" id="CM004474">
    <property type="protein sequence ID" value="OCT80058.1"/>
    <property type="molecule type" value="Genomic_DNA"/>
</dbReference>
<name>A0A974HJF1_XENLA</name>
<accession>A0A974HJF1</accession>
<organism evidence="1 2">
    <name type="scientific">Xenopus laevis</name>
    <name type="common">African clawed frog</name>
    <dbReference type="NCBI Taxonomy" id="8355"/>
    <lineage>
        <taxon>Eukaryota</taxon>
        <taxon>Metazoa</taxon>
        <taxon>Chordata</taxon>
        <taxon>Craniata</taxon>
        <taxon>Vertebrata</taxon>
        <taxon>Euteleostomi</taxon>
        <taxon>Amphibia</taxon>
        <taxon>Batrachia</taxon>
        <taxon>Anura</taxon>
        <taxon>Pipoidea</taxon>
        <taxon>Pipidae</taxon>
        <taxon>Xenopodinae</taxon>
        <taxon>Xenopus</taxon>
        <taxon>Xenopus</taxon>
    </lineage>
</organism>
<proteinExistence type="predicted"/>